<dbReference type="InterPro" id="IPR043128">
    <property type="entry name" value="Rev_trsase/Diguanyl_cyclase"/>
</dbReference>
<evidence type="ECO:0000313" key="2">
    <source>
        <dbReference type="EMBL" id="KAL0287515.1"/>
    </source>
</evidence>
<organism evidence="2">
    <name type="scientific">Sesamum calycinum</name>
    <dbReference type="NCBI Taxonomy" id="2727403"/>
    <lineage>
        <taxon>Eukaryota</taxon>
        <taxon>Viridiplantae</taxon>
        <taxon>Streptophyta</taxon>
        <taxon>Embryophyta</taxon>
        <taxon>Tracheophyta</taxon>
        <taxon>Spermatophyta</taxon>
        <taxon>Magnoliopsida</taxon>
        <taxon>eudicotyledons</taxon>
        <taxon>Gunneridae</taxon>
        <taxon>Pentapetalae</taxon>
        <taxon>asterids</taxon>
        <taxon>lamiids</taxon>
        <taxon>Lamiales</taxon>
        <taxon>Pedaliaceae</taxon>
        <taxon>Sesamum</taxon>
    </lineage>
</organism>
<dbReference type="GO" id="GO:0003676">
    <property type="term" value="F:nucleic acid binding"/>
    <property type="evidence" value="ECO:0007669"/>
    <property type="project" value="InterPro"/>
</dbReference>
<name>A0AAW2J1I6_9LAMI</name>
<sequence>MASNFVLVPKPGGKWRMCIDFWDLNKACPKDFYPLFRIDQLLDSTFGCELLSMMDASQGYYQIMLAPKDHKASLPNGTFCYLAMPFGLKNVGATYQRLVDKMFRPQLGKNMKAQALADFVSEMTGTTQAEVPEERPWLLHVDGSSTAQGSGAGVVITSPQGEDMEFSIKFDFKTSNNEAEYEALVLGEWRVGSQGRQHDTIPPAYRGVKDKVLELPATKIPRKENNKADSLSKLASAVEDCRTRHITVQHLPQP</sequence>
<comment type="caution">
    <text evidence="2">The sequence shown here is derived from an EMBL/GenBank/DDBJ whole genome shotgun (WGS) entry which is preliminary data.</text>
</comment>
<dbReference type="InterPro" id="IPR043502">
    <property type="entry name" value="DNA/RNA_pol_sf"/>
</dbReference>
<dbReference type="Gene3D" id="3.30.420.10">
    <property type="entry name" value="Ribonuclease H-like superfamily/Ribonuclease H"/>
    <property type="match status" value="1"/>
</dbReference>
<dbReference type="PANTHER" id="PTHR24559:SF444">
    <property type="entry name" value="REVERSE TRANSCRIPTASE DOMAIN-CONTAINING PROTEIN"/>
    <property type="match status" value="1"/>
</dbReference>
<evidence type="ECO:0000259" key="1">
    <source>
        <dbReference type="Pfam" id="PF00078"/>
    </source>
</evidence>
<dbReference type="CDD" id="cd01647">
    <property type="entry name" value="RT_LTR"/>
    <property type="match status" value="1"/>
</dbReference>
<dbReference type="Pfam" id="PF00078">
    <property type="entry name" value="RVT_1"/>
    <property type="match status" value="1"/>
</dbReference>
<dbReference type="AlphaFoldDB" id="A0AAW2J1I6"/>
<dbReference type="InterPro" id="IPR053134">
    <property type="entry name" value="RNA-dir_DNA_polymerase"/>
</dbReference>
<dbReference type="Gene3D" id="3.10.10.10">
    <property type="entry name" value="HIV Type 1 Reverse Transcriptase, subunit A, domain 1"/>
    <property type="match status" value="1"/>
</dbReference>
<dbReference type="SUPFAM" id="SSF56672">
    <property type="entry name" value="DNA/RNA polymerases"/>
    <property type="match status" value="1"/>
</dbReference>
<reference evidence="2" key="1">
    <citation type="submission" date="2020-06" db="EMBL/GenBank/DDBJ databases">
        <authorList>
            <person name="Li T."/>
            <person name="Hu X."/>
            <person name="Zhang T."/>
            <person name="Song X."/>
            <person name="Zhang H."/>
            <person name="Dai N."/>
            <person name="Sheng W."/>
            <person name="Hou X."/>
            <person name="Wei L."/>
        </authorList>
    </citation>
    <scope>NUCLEOTIDE SEQUENCE</scope>
    <source>
        <strain evidence="2">KEN8</strain>
        <tissue evidence="2">Leaf</tissue>
    </source>
</reference>
<accession>A0AAW2J1I6</accession>
<feature type="domain" description="Reverse transcriptase" evidence="1">
    <location>
        <begin position="8"/>
        <end position="109"/>
    </location>
</feature>
<protein>
    <submittedName>
        <fullName evidence="2">Retrovirus-related Pol polyprotein from transposon</fullName>
    </submittedName>
</protein>
<dbReference type="InterPro" id="IPR000477">
    <property type="entry name" value="RT_dom"/>
</dbReference>
<dbReference type="Gene3D" id="3.30.70.270">
    <property type="match status" value="1"/>
</dbReference>
<gene>
    <name evidence="2" type="ORF">Scaly_2762700</name>
</gene>
<dbReference type="PANTHER" id="PTHR24559">
    <property type="entry name" value="TRANSPOSON TY3-I GAG-POL POLYPROTEIN"/>
    <property type="match status" value="1"/>
</dbReference>
<dbReference type="InterPro" id="IPR036397">
    <property type="entry name" value="RNaseH_sf"/>
</dbReference>
<proteinExistence type="predicted"/>
<reference evidence="2" key="2">
    <citation type="journal article" date="2024" name="Plant">
        <title>Genomic evolution and insights into agronomic trait innovations of Sesamum species.</title>
        <authorList>
            <person name="Miao H."/>
            <person name="Wang L."/>
            <person name="Qu L."/>
            <person name="Liu H."/>
            <person name="Sun Y."/>
            <person name="Le M."/>
            <person name="Wang Q."/>
            <person name="Wei S."/>
            <person name="Zheng Y."/>
            <person name="Lin W."/>
            <person name="Duan Y."/>
            <person name="Cao H."/>
            <person name="Xiong S."/>
            <person name="Wang X."/>
            <person name="Wei L."/>
            <person name="Li C."/>
            <person name="Ma Q."/>
            <person name="Ju M."/>
            <person name="Zhao R."/>
            <person name="Li G."/>
            <person name="Mu C."/>
            <person name="Tian Q."/>
            <person name="Mei H."/>
            <person name="Zhang T."/>
            <person name="Gao T."/>
            <person name="Zhang H."/>
        </authorList>
    </citation>
    <scope>NUCLEOTIDE SEQUENCE</scope>
    <source>
        <strain evidence="2">KEN8</strain>
    </source>
</reference>
<dbReference type="EMBL" id="JACGWM010001817">
    <property type="protein sequence ID" value="KAL0287515.1"/>
    <property type="molecule type" value="Genomic_DNA"/>
</dbReference>